<keyword evidence="10" id="KW-1185">Reference proteome</keyword>
<dbReference type="AlphaFoldDB" id="A0A2H3NLB4"/>
<dbReference type="GO" id="GO:0050532">
    <property type="term" value="F:2-phosphosulfolactate phosphatase activity"/>
    <property type="evidence" value="ECO:0007669"/>
    <property type="project" value="UniProtKB-UniRule"/>
</dbReference>
<evidence type="ECO:0000256" key="5">
    <source>
        <dbReference type="ARBA" id="ARBA00022801"/>
    </source>
</evidence>
<reference evidence="9 10" key="1">
    <citation type="submission" date="2017-10" db="EMBL/GenBank/DDBJ databases">
        <title>Draft genome of Longimonas halophila.</title>
        <authorList>
            <person name="Goh K.M."/>
            <person name="Shamsir M.S."/>
            <person name="Lim S.W."/>
        </authorList>
    </citation>
    <scope>NUCLEOTIDE SEQUENCE [LARGE SCALE GENOMIC DNA]</scope>
    <source>
        <strain evidence="9 10">KCTC 42399</strain>
    </source>
</reference>
<comment type="cofactor">
    <cofactor evidence="1 8">
        <name>Mg(2+)</name>
        <dbReference type="ChEBI" id="CHEBI:18420"/>
    </cofactor>
</comment>
<sequence>MNVEVFLTHTTVTEDDVRGRAVVVIDVLRACSTINTALHNGARAVMPVLDMAQASKIAANLDPDVFRLGGERNAEKIEGYHLGNSPLEYTEDEVEGRDVILNTTNGTKALERAKTARHLVAGSFLNVSRTARFLNEQDRDVTIICAGHENRVSLEDTICAGALLYRLWDGTEPDHVSDAAHTAYSLFLYNRDHLDVTLRNTNHARRLTENGYADDVDYCYQIDHIPVLPYYTDNRLVMHEVSSEPVSTPTTAP</sequence>
<dbReference type="SUPFAM" id="SSF142823">
    <property type="entry name" value="ComB-like"/>
    <property type="match status" value="1"/>
</dbReference>
<keyword evidence="5 8" id="KW-0378">Hydrolase</keyword>
<comment type="caution">
    <text evidence="9">The sequence shown here is derived from an EMBL/GenBank/DDBJ whole genome shotgun (WGS) entry which is preliminary data.</text>
</comment>
<evidence type="ECO:0000313" key="9">
    <source>
        <dbReference type="EMBL" id="PEN06734.1"/>
    </source>
</evidence>
<dbReference type="Pfam" id="PF04029">
    <property type="entry name" value="2-ph_phosp"/>
    <property type="match status" value="1"/>
</dbReference>
<comment type="similarity">
    <text evidence="2 8">Belongs to the ComB family.</text>
</comment>
<evidence type="ECO:0000256" key="1">
    <source>
        <dbReference type="ARBA" id="ARBA00001946"/>
    </source>
</evidence>
<dbReference type="InterPro" id="IPR005238">
    <property type="entry name" value="ComB-like"/>
</dbReference>
<evidence type="ECO:0000256" key="3">
    <source>
        <dbReference type="ARBA" id="ARBA00012953"/>
    </source>
</evidence>
<dbReference type="InterPro" id="IPR036702">
    <property type="entry name" value="ComB-like_sf"/>
</dbReference>
<evidence type="ECO:0000256" key="8">
    <source>
        <dbReference type="HAMAP-Rule" id="MF_00490"/>
    </source>
</evidence>
<comment type="catalytic activity">
    <reaction evidence="7 8">
        <text>(2R)-O-phospho-3-sulfolactate + H2O = (2R)-3-sulfolactate + phosphate</text>
        <dbReference type="Rhea" id="RHEA:23416"/>
        <dbReference type="ChEBI" id="CHEBI:15377"/>
        <dbReference type="ChEBI" id="CHEBI:15597"/>
        <dbReference type="ChEBI" id="CHEBI:43474"/>
        <dbReference type="ChEBI" id="CHEBI:58738"/>
        <dbReference type="EC" id="3.1.3.71"/>
    </reaction>
</comment>
<name>A0A2H3NLB4_9BACT</name>
<dbReference type="PANTHER" id="PTHR37311">
    <property type="entry name" value="2-PHOSPHOSULFOLACTATE PHOSPHATASE-RELATED"/>
    <property type="match status" value="1"/>
</dbReference>
<dbReference type="Gene3D" id="3.90.1560.10">
    <property type="entry name" value="ComB-like"/>
    <property type="match status" value="1"/>
</dbReference>
<dbReference type="PANTHER" id="PTHR37311:SF1">
    <property type="entry name" value="2-PHOSPHOSULFOLACTATE PHOSPHATASE-RELATED"/>
    <property type="match status" value="1"/>
</dbReference>
<dbReference type="GO" id="GO:0050545">
    <property type="term" value="F:sulfopyruvate decarboxylase activity"/>
    <property type="evidence" value="ECO:0007669"/>
    <property type="project" value="TreeGrafter"/>
</dbReference>
<dbReference type="FunFam" id="3.90.1560.10:FF:000001">
    <property type="entry name" value="Probable 2-phosphosulfolactate phosphatase"/>
    <property type="match status" value="1"/>
</dbReference>
<keyword evidence="6 8" id="KW-0460">Magnesium</keyword>
<evidence type="ECO:0000256" key="6">
    <source>
        <dbReference type="ARBA" id="ARBA00022842"/>
    </source>
</evidence>
<dbReference type="GO" id="GO:0000287">
    <property type="term" value="F:magnesium ion binding"/>
    <property type="evidence" value="ECO:0007669"/>
    <property type="project" value="UniProtKB-UniRule"/>
</dbReference>
<dbReference type="HAMAP" id="MF_00490">
    <property type="entry name" value="ComB"/>
    <property type="match status" value="1"/>
</dbReference>
<dbReference type="RefSeq" id="WP_098062260.1">
    <property type="nucleotide sequence ID" value="NZ_PDEP01000007.1"/>
</dbReference>
<evidence type="ECO:0000256" key="7">
    <source>
        <dbReference type="ARBA" id="ARBA00033711"/>
    </source>
</evidence>
<dbReference type="EC" id="3.1.3.71" evidence="3 8"/>
<dbReference type="EMBL" id="PDEP01000007">
    <property type="protein sequence ID" value="PEN06734.1"/>
    <property type="molecule type" value="Genomic_DNA"/>
</dbReference>
<gene>
    <name evidence="8" type="primary">comB</name>
    <name evidence="9" type="ORF">CRI93_08840</name>
</gene>
<organism evidence="9 10">
    <name type="scientific">Longimonas halophila</name>
    <dbReference type="NCBI Taxonomy" id="1469170"/>
    <lineage>
        <taxon>Bacteria</taxon>
        <taxon>Pseudomonadati</taxon>
        <taxon>Rhodothermota</taxon>
        <taxon>Rhodothermia</taxon>
        <taxon>Rhodothermales</taxon>
        <taxon>Salisaetaceae</taxon>
        <taxon>Longimonas</taxon>
    </lineage>
</organism>
<accession>A0A2H3NLB4</accession>
<dbReference type="OrthoDB" id="4913at2"/>
<evidence type="ECO:0000313" key="10">
    <source>
        <dbReference type="Proteomes" id="UP000221024"/>
    </source>
</evidence>
<protein>
    <recommendedName>
        <fullName evidence="4 8">Probable 2-phosphosulfolactate phosphatase</fullName>
        <ecNumber evidence="3 8">3.1.3.71</ecNumber>
    </recommendedName>
</protein>
<evidence type="ECO:0000256" key="4">
    <source>
        <dbReference type="ARBA" id="ARBA00021948"/>
    </source>
</evidence>
<proteinExistence type="inferred from homology"/>
<dbReference type="Proteomes" id="UP000221024">
    <property type="component" value="Unassembled WGS sequence"/>
</dbReference>
<evidence type="ECO:0000256" key="2">
    <source>
        <dbReference type="ARBA" id="ARBA00009997"/>
    </source>
</evidence>